<dbReference type="InterPro" id="IPR003439">
    <property type="entry name" value="ABC_transporter-like_ATP-bd"/>
</dbReference>
<dbReference type="InterPro" id="IPR051535">
    <property type="entry name" value="Siderophore_ABC-ATPase"/>
</dbReference>
<dbReference type="GO" id="GO:0005886">
    <property type="term" value="C:plasma membrane"/>
    <property type="evidence" value="ECO:0007669"/>
    <property type="project" value="UniProtKB-SubCell"/>
</dbReference>
<protein>
    <submittedName>
        <fullName evidence="11">AAA family ATPase</fullName>
    </submittedName>
</protein>
<dbReference type="GO" id="GO:0016887">
    <property type="term" value="F:ATP hydrolysis activity"/>
    <property type="evidence" value="ECO:0007669"/>
    <property type="project" value="InterPro"/>
</dbReference>
<evidence type="ECO:0000313" key="12">
    <source>
        <dbReference type="Proteomes" id="UP000321578"/>
    </source>
</evidence>
<proteinExistence type="predicted"/>
<reference evidence="11 12" key="1">
    <citation type="submission" date="2019-08" db="EMBL/GenBank/DDBJ databases">
        <title>Genomes of Subsaximicrobium wynnwilliamsii strains.</title>
        <authorList>
            <person name="Bowman J.P."/>
        </authorList>
    </citation>
    <scope>NUCLEOTIDE SEQUENCE [LARGE SCALE GENOMIC DNA]</scope>
    <source>
        <strain evidence="11 12">2-80-2</strain>
    </source>
</reference>
<keyword evidence="2" id="KW-0813">Transport</keyword>
<keyword evidence="6" id="KW-0067">ATP-binding</keyword>
<evidence type="ECO:0000256" key="7">
    <source>
        <dbReference type="ARBA" id="ARBA00023004"/>
    </source>
</evidence>
<name>A0A5C6ZJV6_9FLAO</name>
<dbReference type="EMBL" id="VORO01000007">
    <property type="protein sequence ID" value="TXD89350.1"/>
    <property type="molecule type" value="Genomic_DNA"/>
</dbReference>
<evidence type="ECO:0000313" key="11">
    <source>
        <dbReference type="EMBL" id="TXD89350.1"/>
    </source>
</evidence>
<comment type="subcellular location">
    <subcellularLocation>
        <location evidence="1">Cell membrane</location>
        <topology evidence="1">Peripheral membrane protein</topology>
    </subcellularLocation>
</comment>
<keyword evidence="4" id="KW-0410">Iron transport</keyword>
<evidence type="ECO:0000256" key="9">
    <source>
        <dbReference type="ARBA" id="ARBA00023136"/>
    </source>
</evidence>
<evidence type="ECO:0000259" key="10">
    <source>
        <dbReference type="SMART" id="SM00382"/>
    </source>
</evidence>
<dbReference type="AlphaFoldDB" id="A0A5C6ZJV6"/>
<dbReference type="Pfam" id="PF00005">
    <property type="entry name" value="ABC_tran"/>
    <property type="match status" value="1"/>
</dbReference>
<evidence type="ECO:0000256" key="6">
    <source>
        <dbReference type="ARBA" id="ARBA00022840"/>
    </source>
</evidence>
<evidence type="ECO:0000256" key="2">
    <source>
        <dbReference type="ARBA" id="ARBA00022448"/>
    </source>
</evidence>
<dbReference type="Gene3D" id="3.40.50.300">
    <property type="entry name" value="P-loop containing nucleotide triphosphate hydrolases"/>
    <property type="match status" value="2"/>
</dbReference>
<accession>A0A5C6ZJV6</accession>
<organism evidence="11 12">
    <name type="scientific">Subsaximicrobium wynnwilliamsii</name>
    <dbReference type="NCBI Taxonomy" id="291179"/>
    <lineage>
        <taxon>Bacteria</taxon>
        <taxon>Pseudomonadati</taxon>
        <taxon>Bacteroidota</taxon>
        <taxon>Flavobacteriia</taxon>
        <taxon>Flavobacteriales</taxon>
        <taxon>Flavobacteriaceae</taxon>
        <taxon>Subsaximicrobium</taxon>
    </lineage>
</organism>
<dbReference type="PANTHER" id="PTHR42771:SF2">
    <property type="entry name" value="IRON(3+)-HYDROXAMATE IMPORT ATP-BINDING PROTEIN FHUC"/>
    <property type="match status" value="1"/>
</dbReference>
<gene>
    <name evidence="11" type="ORF">ESY86_08130</name>
</gene>
<evidence type="ECO:0000256" key="4">
    <source>
        <dbReference type="ARBA" id="ARBA00022496"/>
    </source>
</evidence>
<keyword evidence="9" id="KW-0472">Membrane</keyword>
<dbReference type="SMART" id="SM00382">
    <property type="entry name" value="AAA"/>
    <property type="match status" value="1"/>
</dbReference>
<comment type="caution">
    <text evidence="11">The sequence shown here is derived from an EMBL/GenBank/DDBJ whole genome shotgun (WGS) entry which is preliminary data.</text>
</comment>
<evidence type="ECO:0000256" key="8">
    <source>
        <dbReference type="ARBA" id="ARBA00023065"/>
    </source>
</evidence>
<keyword evidence="3" id="KW-1003">Cell membrane</keyword>
<dbReference type="Proteomes" id="UP000321578">
    <property type="component" value="Unassembled WGS sequence"/>
</dbReference>
<dbReference type="InterPro" id="IPR003593">
    <property type="entry name" value="AAA+_ATPase"/>
</dbReference>
<dbReference type="SUPFAM" id="SSF52540">
    <property type="entry name" value="P-loop containing nucleoside triphosphate hydrolases"/>
    <property type="match status" value="1"/>
</dbReference>
<sequence length="263" mass="29842">MAYLSTLNINTTRQHPFPFDVPAIKFAKDIDLSSQITFLVGENGTGKSTLLEAIACRLQLPHMDGAGYGKASFDAAKTLMPFLDLTWNIERSLGFFFRAEDFGDYLNSVHRAGTNIEQQMGDMGDEIPKHIIEDMKDSANHQLRGMRFKYGQELNAFSHGEAYLHIMNQTITARGIYLLDEPEAALSPARQLTLIYFIQNHLKHFNSQFIIATHSPMLLAYPNATIYEITENAMQKTALEATEHYNVTKSFLNNPKAYLRHFE</sequence>
<evidence type="ECO:0000256" key="1">
    <source>
        <dbReference type="ARBA" id="ARBA00004202"/>
    </source>
</evidence>
<feature type="domain" description="AAA+ ATPase" evidence="10">
    <location>
        <begin position="33"/>
        <end position="232"/>
    </location>
</feature>
<dbReference type="GO" id="GO:0006826">
    <property type="term" value="P:iron ion transport"/>
    <property type="evidence" value="ECO:0007669"/>
    <property type="project" value="UniProtKB-KW"/>
</dbReference>
<keyword evidence="8" id="KW-0406">Ion transport</keyword>
<dbReference type="RefSeq" id="WP_147086104.1">
    <property type="nucleotide sequence ID" value="NZ_VORM01000006.1"/>
</dbReference>
<keyword evidence="12" id="KW-1185">Reference proteome</keyword>
<dbReference type="CDD" id="cd00267">
    <property type="entry name" value="ABC_ATPase"/>
    <property type="match status" value="1"/>
</dbReference>
<keyword evidence="7" id="KW-0408">Iron</keyword>
<keyword evidence="5" id="KW-0547">Nucleotide-binding</keyword>
<dbReference type="GO" id="GO:0005524">
    <property type="term" value="F:ATP binding"/>
    <property type="evidence" value="ECO:0007669"/>
    <property type="project" value="UniProtKB-KW"/>
</dbReference>
<dbReference type="InterPro" id="IPR027417">
    <property type="entry name" value="P-loop_NTPase"/>
</dbReference>
<evidence type="ECO:0000256" key="3">
    <source>
        <dbReference type="ARBA" id="ARBA00022475"/>
    </source>
</evidence>
<evidence type="ECO:0000256" key="5">
    <source>
        <dbReference type="ARBA" id="ARBA00022741"/>
    </source>
</evidence>
<dbReference type="OrthoDB" id="9784297at2"/>
<dbReference type="PANTHER" id="PTHR42771">
    <property type="entry name" value="IRON(3+)-HYDROXAMATE IMPORT ATP-BINDING PROTEIN FHUC"/>
    <property type="match status" value="1"/>
</dbReference>